<dbReference type="AlphaFoldDB" id="A0A7T3FXK4"/>
<dbReference type="KEGG" id="hlt:I7X12_15600"/>
<dbReference type="EMBL" id="CP065856">
    <property type="protein sequence ID" value="QPV62153.1"/>
    <property type="molecule type" value="Genomic_DNA"/>
</dbReference>
<feature type="transmembrane region" description="Helical" evidence="1">
    <location>
        <begin position="99"/>
        <end position="122"/>
    </location>
</feature>
<keyword evidence="3" id="KW-1185">Reference proteome</keyword>
<gene>
    <name evidence="2" type="ORF">I7X12_15600</name>
</gene>
<name>A0A7T3FXK4_9EURY</name>
<keyword evidence="1" id="KW-0472">Membrane</keyword>
<reference evidence="2 3" key="1">
    <citation type="submission" date="2020-12" db="EMBL/GenBank/DDBJ databases">
        <title>Halosimplex halophilum sp. nov. and Halosimplex salinum sp. nov., two new members of the genus Halosimplex.</title>
        <authorList>
            <person name="Cui H.L."/>
        </authorList>
    </citation>
    <scope>NUCLEOTIDE SEQUENCE [LARGE SCALE GENOMIC DNA]</scope>
    <source>
        <strain evidence="2 3">YGH94</strain>
    </source>
</reference>
<proteinExistence type="predicted"/>
<keyword evidence="1" id="KW-0812">Transmembrane</keyword>
<dbReference type="GO" id="GO:0140359">
    <property type="term" value="F:ABC-type transporter activity"/>
    <property type="evidence" value="ECO:0007669"/>
    <property type="project" value="InterPro"/>
</dbReference>
<dbReference type="PANTHER" id="PTHR43471">
    <property type="entry name" value="ABC TRANSPORTER PERMEASE"/>
    <property type="match status" value="1"/>
</dbReference>
<accession>A0A7T3FXK4</accession>
<feature type="transmembrane region" description="Helical" evidence="1">
    <location>
        <begin position="255"/>
        <end position="276"/>
    </location>
</feature>
<dbReference type="RefSeq" id="WP_198060968.1">
    <property type="nucleotide sequence ID" value="NZ_CP065856.1"/>
</dbReference>
<feature type="transmembrane region" description="Helical" evidence="1">
    <location>
        <begin position="167"/>
        <end position="186"/>
    </location>
</feature>
<dbReference type="Pfam" id="PF12679">
    <property type="entry name" value="ABC2_membrane_2"/>
    <property type="match status" value="1"/>
</dbReference>
<evidence type="ECO:0000313" key="3">
    <source>
        <dbReference type="Proteomes" id="UP000595001"/>
    </source>
</evidence>
<keyword evidence="1" id="KW-1133">Transmembrane helix</keyword>
<evidence type="ECO:0000256" key="1">
    <source>
        <dbReference type="SAM" id="Phobius"/>
    </source>
</evidence>
<sequence>MSTATVARTDFRSIRRSYAVVGVVVSFAVLAGLVFLGSSEVHPHPVRTTFGLSALVAWALPLLLAPLAYLAVAGDRARGTITYHLGLPNSRAAYVRGKYVTRAAVAAVTTALGVAVAFAVALATYEHAPDPARFLVLGALSTAFALAMVGVFLAVSASVASRSRAMVGVVGAYFLLSAFWVGPLPVLNLGTALDAVAALPGVGVSDSARALIGSLSPAGAYFNLLPELVWAGSPGEYAALEQFADRPDYLGYEPWVNVLVLAAWTVGAPLVGYLRFRSAELG</sequence>
<feature type="transmembrane region" description="Helical" evidence="1">
    <location>
        <begin position="50"/>
        <end position="72"/>
    </location>
</feature>
<feature type="transmembrane region" description="Helical" evidence="1">
    <location>
        <begin position="18"/>
        <end position="38"/>
    </location>
</feature>
<feature type="transmembrane region" description="Helical" evidence="1">
    <location>
        <begin position="134"/>
        <end position="155"/>
    </location>
</feature>
<dbReference type="GO" id="GO:0005886">
    <property type="term" value="C:plasma membrane"/>
    <property type="evidence" value="ECO:0007669"/>
    <property type="project" value="UniProtKB-SubCell"/>
</dbReference>
<protein>
    <submittedName>
        <fullName evidence="2">ABC transporter permease subunit</fullName>
    </submittedName>
</protein>
<dbReference type="OrthoDB" id="86287at2157"/>
<dbReference type="PANTHER" id="PTHR43471:SF1">
    <property type="entry name" value="ABC TRANSPORTER PERMEASE PROTEIN NOSY-RELATED"/>
    <property type="match status" value="1"/>
</dbReference>
<dbReference type="Proteomes" id="UP000595001">
    <property type="component" value="Chromosome"/>
</dbReference>
<evidence type="ECO:0000313" key="2">
    <source>
        <dbReference type="EMBL" id="QPV62153.1"/>
    </source>
</evidence>
<dbReference type="GeneID" id="60589947"/>
<organism evidence="2 3">
    <name type="scientific">Halosimplex litoreum</name>
    <dbReference type="NCBI Taxonomy" id="1198301"/>
    <lineage>
        <taxon>Archaea</taxon>
        <taxon>Methanobacteriati</taxon>
        <taxon>Methanobacteriota</taxon>
        <taxon>Stenosarchaea group</taxon>
        <taxon>Halobacteria</taxon>
        <taxon>Halobacteriales</taxon>
        <taxon>Haloarculaceae</taxon>
        <taxon>Halosimplex</taxon>
    </lineage>
</organism>